<feature type="chain" id="PRO_5047329484" evidence="2">
    <location>
        <begin position="31"/>
        <end position="297"/>
    </location>
</feature>
<dbReference type="InterPro" id="IPR029058">
    <property type="entry name" value="AB_hydrolase_fold"/>
</dbReference>
<reference evidence="4 5" key="1">
    <citation type="submission" date="2021-03" db="EMBL/GenBank/DDBJ databases">
        <title>Sneathiella sp. CAU 1612 isolated from Kang Won-do.</title>
        <authorList>
            <person name="Kim W."/>
        </authorList>
    </citation>
    <scope>NUCLEOTIDE SEQUENCE [LARGE SCALE GENOMIC DNA]</scope>
    <source>
        <strain evidence="4 5">CAU 1612</strain>
    </source>
</reference>
<dbReference type="GO" id="GO:0016787">
    <property type="term" value="F:hydrolase activity"/>
    <property type="evidence" value="ECO:0007669"/>
    <property type="project" value="UniProtKB-KW"/>
</dbReference>
<gene>
    <name evidence="4" type="ORF">J0X12_01390</name>
</gene>
<evidence type="ECO:0000313" key="5">
    <source>
        <dbReference type="Proteomes" id="UP000664761"/>
    </source>
</evidence>
<comment type="caution">
    <text evidence="4">The sequence shown here is derived from an EMBL/GenBank/DDBJ whole genome shotgun (WGS) entry which is preliminary data.</text>
</comment>
<dbReference type="PANTHER" id="PTHR22946:SF9">
    <property type="entry name" value="POLYKETIDE TRANSFERASE AF380"/>
    <property type="match status" value="1"/>
</dbReference>
<name>A0ABS3F188_9PROT</name>
<evidence type="ECO:0000259" key="3">
    <source>
        <dbReference type="Pfam" id="PF01738"/>
    </source>
</evidence>
<feature type="signal peptide" evidence="2">
    <location>
        <begin position="1"/>
        <end position="30"/>
    </location>
</feature>
<proteinExistence type="predicted"/>
<dbReference type="Pfam" id="PF01738">
    <property type="entry name" value="DLH"/>
    <property type="match status" value="1"/>
</dbReference>
<keyword evidence="5" id="KW-1185">Reference proteome</keyword>
<keyword evidence="1 4" id="KW-0378">Hydrolase</keyword>
<dbReference type="Proteomes" id="UP000664761">
    <property type="component" value="Unassembled WGS sequence"/>
</dbReference>
<evidence type="ECO:0000256" key="2">
    <source>
        <dbReference type="SAM" id="SignalP"/>
    </source>
</evidence>
<dbReference type="SUPFAM" id="SSF53474">
    <property type="entry name" value="alpha/beta-Hydrolases"/>
    <property type="match status" value="1"/>
</dbReference>
<evidence type="ECO:0000313" key="4">
    <source>
        <dbReference type="EMBL" id="MBO0332248.1"/>
    </source>
</evidence>
<dbReference type="RefSeq" id="WP_207041232.1">
    <property type="nucleotide sequence ID" value="NZ_JAFLNC010000001.1"/>
</dbReference>
<dbReference type="EMBL" id="JAFLNC010000001">
    <property type="protein sequence ID" value="MBO0332248.1"/>
    <property type="molecule type" value="Genomic_DNA"/>
</dbReference>
<dbReference type="PANTHER" id="PTHR22946">
    <property type="entry name" value="DIENELACTONE HYDROLASE DOMAIN-CONTAINING PROTEIN-RELATED"/>
    <property type="match status" value="1"/>
</dbReference>
<accession>A0ABS3F188</accession>
<keyword evidence="2" id="KW-0732">Signal</keyword>
<sequence length="297" mass="32677">MRIRKSIASHLSLLFRGLFLFLLTVSPAHAYDVVSFPSLDGNTRLTAYLGKPEGRAPFPAVVLMHGCGGISQMYSSWAKELNDQGFATLTVDSAGSRNLGVTCGDREKRMRMYRERPFDAYGALEYLQSQDFILPDRIGLVGWSQGGGIVLLTVVGESIARPVPALRHDFVAAAAFYPALCNDKLQSRPFTKVAPQSWSTKIPLMVLQGQADNWTRPEPCESFIEAARKRGNPVSIVLYPNAYHGFDMPGEITRTLPQYKTMTGVIPVIGPNPAARADALKRLPAFLGMYLLPEKAD</sequence>
<dbReference type="Gene3D" id="3.40.50.1820">
    <property type="entry name" value="alpha/beta hydrolase"/>
    <property type="match status" value="1"/>
</dbReference>
<dbReference type="InterPro" id="IPR050261">
    <property type="entry name" value="FrsA_esterase"/>
</dbReference>
<evidence type="ECO:0000256" key="1">
    <source>
        <dbReference type="ARBA" id="ARBA00022801"/>
    </source>
</evidence>
<protein>
    <submittedName>
        <fullName evidence="4">Dienelactone hydrolase family protein</fullName>
    </submittedName>
</protein>
<organism evidence="4 5">
    <name type="scientific">Sneathiella sedimenti</name>
    <dbReference type="NCBI Taxonomy" id="2816034"/>
    <lineage>
        <taxon>Bacteria</taxon>
        <taxon>Pseudomonadati</taxon>
        <taxon>Pseudomonadota</taxon>
        <taxon>Alphaproteobacteria</taxon>
        <taxon>Sneathiellales</taxon>
        <taxon>Sneathiellaceae</taxon>
        <taxon>Sneathiella</taxon>
    </lineage>
</organism>
<feature type="domain" description="Dienelactone hydrolase" evidence="3">
    <location>
        <begin position="46"/>
        <end position="290"/>
    </location>
</feature>
<dbReference type="InterPro" id="IPR002925">
    <property type="entry name" value="Dienelactn_hydro"/>
</dbReference>